<reference evidence="1" key="1">
    <citation type="submission" date="2021-02" db="EMBL/GenBank/DDBJ databases">
        <authorList>
            <person name="Nowell W R."/>
        </authorList>
    </citation>
    <scope>NUCLEOTIDE SEQUENCE</scope>
</reference>
<comment type="caution">
    <text evidence="1">The sequence shown here is derived from an EMBL/GenBank/DDBJ whole genome shotgun (WGS) entry which is preliminary data.</text>
</comment>
<evidence type="ECO:0000313" key="1">
    <source>
        <dbReference type="EMBL" id="CAF1611137.1"/>
    </source>
</evidence>
<protein>
    <submittedName>
        <fullName evidence="1">Uncharacterized protein</fullName>
    </submittedName>
</protein>
<dbReference type="EMBL" id="CAJNOR010007118">
    <property type="protein sequence ID" value="CAF1611137.1"/>
    <property type="molecule type" value="Genomic_DNA"/>
</dbReference>
<dbReference type="Proteomes" id="UP000663828">
    <property type="component" value="Unassembled WGS sequence"/>
</dbReference>
<evidence type="ECO:0000313" key="2">
    <source>
        <dbReference type="Proteomes" id="UP000663828"/>
    </source>
</evidence>
<accession>A0A816BMM2</accession>
<gene>
    <name evidence="1" type="ORF">XAT740_LOCUS48914</name>
</gene>
<organism evidence="1 2">
    <name type="scientific">Adineta ricciae</name>
    <name type="common">Rotifer</name>
    <dbReference type="NCBI Taxonomy" id="249248"/>
    <lineage>
        <taxon>Eukaryota</taxon>
        <taxon>Metazoa</taxon>
        <taxon>Spiralia</taxon>
        <taxon>Gnathifera</taxon>
        <taxon>Rotifera</taxon>
        <taxon>Eurotatoria</taxon>
        <taxon>Bdelloidea</taxon>
        <taxon>Adinetida</taxon>
        <taxon>Adinetidae</taxon>
        <taxon>Adineta</taxon>
    </lineage>
</organism>
<proteinExistence type="predicted"/>
<name>A0A816BMM2_ADIRI</name>
<keyword evidence="2" id="KW-1185">Reference proteome</keyword>
<feature type="non-terminal residue" evidence="1">
    <location>
        <position position="14"/>
    </location>
</feature>
<sequence>MAKAYDYLFKLLLI</sequence>